<keyword evidence="10 13" id="KW-0520">NAD</keyword>
<dbReference type="OrthoDB" id="9805398at2"/>
<proteinExistence type="inferred from homology"/>
<evidence type="ECO:0000313" key="25">
    <source>
        <dbReference type="Proteomes" id="UP000215374"/>
    </source>
</evidence>
<comment type="activity regulation">
    <text evidence="13">Mycophenolic acid (MPA) is a non-competitive inhibitor that prevents formation of the closed enzyme conformation by binding to the same site as the amobile flap. In contrast, mizoribine monophosphate (MZP) is a competitive inhibitor that induces the closed conformation. MPA is a potent inhibitor of mammalian IMPDHs but a poor inhibitor of the bacterial enzymes. MZP is a more potent inhibitor of bacterial IMPDH.</text>
</comment>
<reference evidence="22 24" key="1">
    <citation type="submission" date="2014-08" db="EMBL/GenBank/DDBJ databases">
        <title>Complete genome sequence of Corynebacterium imitans DSM 44264, isolated from a five-month-old boy with suspected pharyngeal diphtheria.</title>
        <authorList>
            <person name="Mollmann S."/>
            <person name="Albersmeier A."/>
            <person name="Ruckert C."/>
            <person name="Tauch A."/>
        </authorList>
    </citation>
    <scope>NUCLEOTIDE SEQUENCE [LARGE SCALE GENOMIC DNA]</scope>
    <source>
        <strain evidence="22 24">DSM 44264</strain>
    </source>
</reference>
<evidence type="ECO:0000256" key="8">
    <source>
        <dbReference type="ARBA" id="ARBA00022958"/>
    </source>
</evidence>
<keyword evidence="6 13" id="KW-0332">GMP biosynthesis</keyword>
<dbReference type="PROSITE" id="PS00487">
    <property type="entry name" value="IMP_DH_GMP_RED"/>
    <property type="match status" value="1"/>
</dbReference>
<evidence type="ECO:0000256" key="4">
    <source>
        <dbReference type="ARBA" id="ARBA00022723"/>
    </source>
</evidence>
<evidence type="ECO:0000313" key="23">
    <source>
        <dbReference type="EMBL" id="SNV59327.1"/>
    </source>
</evidence>
<evidence type="ECO:0000256" key="6">
    <source>
        <dbReference type="ARBA" id="ARBA00022749"/>
    </source>
</evidence>
<evidence type="ECO:0000256" key="20">
    <source>
        <dbReference type="RuleBase" id="RU003928"/>
    </source>
</evidence>
<dbReference type="PANTHER" id="PTHR11911">
    <property type="entry name" value="INOSINE-5-MONOPHOSPHATE DEHYDROGENASE RELATED"/>
    <property type="match status" value="1"/>
</dbReference>
<dbReference type="InterPro" id="IPR013785">
    <property type="entry name" value="Aldolase_TIM"/>
</dbReference>
<dbReference type="SMART" id="SM01240">
    <property type="entry name" value="IMPDH"/>
    <property type="match status" value="1"/>
</dbReference>
<evidence type="ECO:0000256" key="3">
    <source>
        <dbReference type="ARBA" id="ARBA00011881"/>
    </source>
</evidence>
<evidence type="ECO:0000259" key="21">
    <source>
        <dbReference type="PROSITE" id="PS51371"/>
    </source>
</evidence>
<keyword evidence="5" id="KW-0677">Repeat</keyword>
<dbReference type="Gene3D" id="3.20.20.70">
    <property type="entry name" value="Aldolase class I"/>
    <property type="match status" value="1"/>
</dbReference>
<keyword evidence="24" id="KW-1185">Reference proteome</keyword>
<dbReference type="EMBL" id="LT906467">
    <property type="protein sequence ID" value="SNV59327.1"/>
    <property type="molecule type" value="Genomic_DNA"/>
</dbReference>
<evidence type="ECO:0000313" key="24">
    <source>
        <dbReference type="Proteomes" id="UP000028780"/>
    </source>
</evidence>
<evidence type="ECO:0000256" key="19">
    <source>
        <dbReference type="RuleBase" id="RU003927"/>
    </source>
</evidence>
<evidence type="ECO:0000256" key="14">
    <source>
        <dbReference type="PIRSR" id="PIRSR000130-1"/>
    </source>
</evidence>
<organism evidence="22 24">
    <name type="scientific">Corynebacterium imitans</name>
    <dbReference type="NCBI Taxonomy" id="156978"/>
    <lineage>
        <taxon>Bacteria</taxon>
        <taxon>Bacillati</taxon>
        <taxon>Actinomycetota</taxon>
        <taxon>Actinomycetes</taxon>
        <taxon>Mycobacteriales</taxon>
        <taxon>Corynebacteriaceae</taxon>
        <taxon>Corynebacterium</taxon>
    </lineage>
</organism>
<feature type="binding site" evidence="13">
    <location>
        <position position="259"/>
    </location>
    <ligand>
        <name>NAD(+)</name>
        <dbReference type="ChEBI" id="CHEBI:57540"/>
    </ligand>
</feature>
<dbReference type="CDD" id="cd00381">
    <property type="entry name" value="IMPDH"/>
    <property type="match status" value="1"/>
</dbReference>
<comment type="pathway">
    <text evidence="13 20">Purine metabolism; XMP biosynthesis via de novo pathway; XMP from IMP: step 1/1.</text>
</comment>
<dbReference type="Proteomes" id="UP000028780">
    <property type="component" value="Chromosome"/>
</dbReference>
<feature type="binding site" evidence="13 15">
    <location>
        <position position="437"/>
    </location>
    <ligand>
        <name>IMP</name>
        <dbReference type="ChEBI" id="CHEBI:58053"/>
    </ligand>
</feature>
<feature type="binding site" evidence="16">
    <location>
        <begin position="259"/>
        <end position="261"/>
    </location>
    <ligand>
        <name>NAD(+)</name>
        <dbReference type="ChEBI" id="CHEBI:57540"/>
    </ligand>
</feature>
<evidence type="ECO:0000256" key="7">
    <source>
        <dbReference type="ARBA" id="ARBA00022755"/>
    </source>
</evidence>
<comment type="function">
    <text evidence="13">Catalyzes the conversion of inosine 5'-phosphate (IMP) to xanthosine 5'-phosphate (XMP), the first committed and rate-limiting step in the de novo synthesis of guanine nucleotides, and therefore plays an important role in the regulation of cell growth.</text>
</comment>
<dbReference type="GO" id="GO:0003938">
    <property type="term" value="F:IMP dehydrogenase activity"/>
    <property type="evidence" value="ECO:0007669"/>
    <property type="project" value="UniProtKB-UniRule"/>
</dbReference>
<keyword evidence="4 13" id="KW-0479">Metal-binding</keyword>
<dbReference type="GO" id="GO:0000166">
    <property type="term" value="F:nucleotide binding"/>
    <property type="evidence" value="ECO:0007669"/>
    <property type="project" value="UniProtKB-UniRule"/>
</dbReference>
<comment type="similarity">
    <text evidence="2 13 19">Belongs to the IMPDH/GMPR family.</text>
</comment>
<dbReference type="GO" id="GO:0006183">
    <property type="term" value="P:GTP biosynthetic process"/>
    <property type="evidence" value="ECO:0007669"/>
    <property type="project" value="TreeGrafter"/>
</dbReference>
<comment type="subunit">
    <text evidence="3 13">Homotetramer.</text>
</comment>
<keyword evidence="7 13" id="KW-0658">Purine biosynthesis</keyword>
<dbReference type="SUPFAM" id="SSF51412">
    <property type="entry name" value="Inosine monophosphate dehydrogenase (IMPDH)"/>
    <property type="match status" value="1"/>
</dbReference>
<feature type="binding site" evidence="13 15">
    <location>
        <begin position="397"/>
        <end position="401"/>
    </location>
    <ligand>
        <name>IMP</name>
        <dbReference type="ChEBI" id="CHEBI:58053"/>
    </ligand>
</feature>
<dbReference type="KEGG" id="cii:CIMIT_02230"/>
<feature type="domain" description="CBS" evidence="21">
    <location>
        <begin position="105"/>
        <end position="161"/>
    </location>
</feature>
<comment type="caution">
    <text evidence="13">Lacks conserved residue(s) required for the propagation of feature annotation.</text>
</comment>
<feature type="binding site" evidence="13">
    <location>
        <position position="490"/>
    </location>
    <ligand>
        <name>K(+)</name>
        <dbReference type="ChEBI" id="CHEBI:29103"/>
        <note>ligand shared between two tetrameric partners</note>
    </ligand>
</feature>
<evidence type="ECO:0000256" key="11">
    <source>
        <dbReference type="ARBA" id="ARBA00023122"/>
    </source>
</evidence>
<feature type="binding site" evidence="13 15">
    <location>
        <position position="315"/>
    </location>
    <ligand>
        <name>IMP</name>
        <dbReference type="ChEBI" id="CHEBI:58053"/>
    </ligand>
</feature>
<protein>
    <recommendedName>
        <fullName evidence="13 20">Inosine-5'-monophosphate dehydrogenase</fullName>
        <shortName evidence="13">IMP dehydrogenase</shortName>
        <shortName evidence="13">IMPD</shortName>
        <shortName evidence="13">IMPDH</shortName>
        <ecNumber evidence="13 20">1.1.1.205</ecNumber>
    </recommendedName>
</protein>
<dbReference type="NCBIfam" id="TIGR01302">
    <property type="entry name" value="IMP_dehydrog"/>
    <property type="match status" value="1"/>
</dbReference>
<evidence type="ECO:0000256" key="2">
    <source>
        <dbReference type="ARBA" id="ARBA00005502"/>
    </source>
</evidence>
<dbReference type="Pfam" id="PF00571">
    <property type="entry name" value="CBS"/>
    <property type="match status" value="2"/>
</dbReference>
<dbReference type="eggNOG" id="COG0516">
    <property type="taxonomic scope" value="Bacteria"/>
</dbReference>
<gene>
    <name evidence="13 23" type="primary">guaB</name>
    <name evidence="22" type="ORF">CIMIT_02230</name>
    <name evidence="23" type="ORF">SAMEA4535761_00512</name>
</gene>
<accession>A0A076NKX2</accession>
<dbReference type="Proteomes" id="UP000215374">
    <property type="component" value="Chromosome 1"/>
</dbReference>
<evidence type="ECO:0000256" key="15">
    <source>
        <dbReference type="PIRSR" id="PIRSR000130-2"/>
    </source>
</evidence>
<evidence type="ECO:0000256" key="13">
    <source>
        <dbReference type="HAMAP-Rule" id="MF_01964"/>
    </source>
</evidence>
<evidence type="ECO:0000256" key="10">
    <source>
        <dbReference type="ARBA" id="ARBA00023027"/>
    </source>
</evidence>
<evidence type="ECO:0000256" key="17">
    <source>
        <dbReference type="PIRSR" id="PIRSR000130-4"/>
    </source>
</evidence>
<dbReference type="UniPathway" id="UPA00601">
    <property type="reaction ID" value="UER00295"/>
</dbReference>
<dbReference type="STRING" id="156978.CIMIT_02230"/>
<keyword evidence="11 18" id="KW-0129">CBS domain</keyword>
<dbReference type="SMART" id="SM00116">
    <property type="entry name" value="CBS"/>
    <property type="match status" value="2"/>
</dbReference>
<sequence>MANERILTGGDDPNKVALRGLTFDDVLLLPAESHIVPAEVSTTSKFSRNITLGMPIASAAMDTVTESRMAIAMARQGGIGVLHRNLSAQDQAENVDVVKRSESGMVTNPVTATPDMTVNDVDALCARFRISGLPVVDDEGRLVGIITNRDMRFERDYERKVAEIMTAMPLVVAEEGVTKEEALELLSANKVEKLPIVSKDGKLVGLITVKDFVKTEQYPNASKDANGRLLVAAGIGTGEDSYDRAGLLAEAGVDALVVDSAHAHNNRVLEMVARVQKDFGDRLDVIGGNLATRSAAQAMIDAGADAIKVGIGPGSICTTRVVAGVGAPQITSILEASVPAHKAGVPIIADGGMQFSGDVAKALAAGASTVMLGSMLAGTTEAPGEIVVVGGKQYKRYRGMGSMGAMQGRGLTGEKRSFSKDRYFQADVTSEDKLVPEGIEGRVPFRGDLDSITHQIVGGLRAAMGYTGSSSIEELQTKQFVQITTAGLRESHPHDITQTVEAPNYRH</sequence>
<feature type="binding site" description="in other chain" evidence="13 17">
    <location>
        <position position="317"/>
    </location>
    <ligand>
        <name>K(+)</name>
        <dbReference type="ChEBI" id="CHEBI:29103"/>
        <note>ligand shared between two tetrameric partners</note>
    </ligand>
</feature>
<dbReference type="CDD" id="cd04601">
    <property type="entry name" value="CBS_pair_IMPDH"/>
    <property type="match status" value="1"/>
</dbReference>
<feature type="domain" description="CBS" evidence="21">
    <location>
        <begin position="165"/>
        <end position="222"/>
    </location>
</feature>
<dbReference type="SUPFAM" id="SSF54631">
    <property type="entry name" value="CBS-domain pair"/>
    <property type="match status" value="1"/>
</dbReference>
<keyword evidence="9 13" id="KW-0560">Oxidoreductase</keyword>
<evidence type="ECO:0000313" key="22">
    <source>
        <dbReference type="EMBL" id="AIJ32881.1"/>
    </source>
</evidence>
<feature type="binding site" description="in other chain" evidence="13 17">
    <location>
        <position position="312"/>
    </location>
    <ligand>
        <name>K(+)</name>
        <dbReference type="ChEBI" id="CHEBI:29103"/>
        <note>ligand shared between two tetrameric partners</note>
    </ligand>
</feature>
<dbReference type="PANTHER" id="PTHR11911:SF111">
    <property type="entry name" value="INOSINE-5'-MONOPHOSPHATE DEHYDROGENASE"/>
    <property type="match status" value="1"/>
</dbReference>
<keyword evidence="8 13" id="KW-0630">Potassium</keyword>
<feature type="active site" description="Proton acceptor" evidence="13 14">
    <location>
        <position position="422"/>
    </location>
</feature>
<dbReference type="EC" id="1.1.1.205" evidence="13 20"/>
<dbReference type="InterPro" id="IPR000644">
    <property type="entry name" value="CBS_dom"/>
</dbReference>
<dbReference type="PROSITE" id="PS51371">
    <property type="entry name" value="CBS"/>
    <property type="match status" value="2"/>
</dbReference>
<feature type="binding site" evidence="13 15">
    <location>
        <begin position="350"/>
        <end position="352"/>
    </location>
    <ligand>
        <name>IMP</name>
        <dbReference type="ChEBI" id="CHEBI:58053"/>
    </ligand>
</feature>
<feature type="binding site" description="in other chain" evidence="13 17">
    <location>
        <position position="314"/>
    </location>
    <ligand>
        <name>K(+)</name>
        <dbReference type="ChEBI" id="CHEBI:29103"/>
        <note>ligand shared between two tetrameric partners</note>
    </ligand>
</feature>
<evidence type="ECO:0000256" key="1">
    <source>
        <dbReference type="ARBA" id="ARBA00001958"/>
    </source>
</evidence>
<evidence type="ECO:0000256" key="16">
    <source>
        <dbReference type="PIRSR" id="PIRSR000130-3"/>
    </source>
</evidence>
<dbReference type="GO" id="GO:0006177">
    <property type="term" value="P:GMP biosynthetic process"/>
    <property type="evidence" value="ECO:0007669"/>
    <property type="project" value="UniProtKB-UniRule"/>
</dbReference>
<evidence type="ECO:0000256" key="5">
    <source>
        <dbReference type="ARBA" id="ARBA00022737"/>
    </source>
</evidence>
<evidence type="ECO:0000256" key="18">
    <source>
        <dbReference type="PROSITE-ProRule" id="PRU00703"/>
    </source>
</evidence>
<feature type="active site" description="Thioimidate intermediate" evidence="13 14">
    <location>
        <position position="317"/>
    </location>
</feature>
<reference evidence="23 25" key="2">
    <citation type="submission" date="2017-06" db="EMBL/GenBank/DDBJ databases">
        <authorList>
            <consortium name="Pathogen Informatics"/>
        </authorList>
    </citation>
    <scope>NUCLEOTIDE SEQUENCE [LARGE SCALE GENOMIC DNA]</scope>
    <source>
        <strain evidence="23 25">NCTC13015</strain>
    </source>
</reference>
<dbReference type="Pfam" id="PF00478">
    <property type="entry name" value="IMPDH"/>
    <property type="match status" value="1"/>
</dbReference>
<dbReference type="EMBL" id="CP009211">
    <property type="protein sequence ID" value="AIJ32881.1"/>
    <property type="molecule type" value="Genomic_DNA"/>
</dbReference>
<comment type="catalytic activity">
    <reaction evidence="12 13 20">
        <text>IMP + NAD(+) + H2O = XMP + NADH + H(+)</text>
        <dbReference type="Rhea" id="RHEA:11708"/>
        <dbReference type="ChEBI" id="CHEBI:15377"/>
        <dbReference type="ChEBI" id="CHEBI:15378"/>
        <dbReference type="ChEBI" id="CHEBI:57464"/>
        <dbReference type="ChEBI" id="CHEBI:57540"/>
        <dbReference type="ChEBI" id="CHEBI:57945"/>
        <dbReference type="ChEBI" id="CHEBI:58053"/>
        <dbReference type="EC" id="1.1.1.205"/>
    </reaction>
</comment>
<dbReference type="HOGENOM" id="CLU_022552_2_1_11"/>
<dbReference type="RefSeq" id="WP_038588544.1">
    <property type="nucleotide sequence ID" value="NZ_CP009211.1"/>
</dbReference>
<dbReference type="AlphaFoldDB" id="A0A076NKX2"/>
<comment type="cofactor">
    <cofactor evidence="1 13">
        <name>K(+)</name>
        <dbReference type="ChEBI" id="CHEBI:29103"/>
    </cofactor>
</comment>
<dbReference type="InterPro" id="IPR015875">
    <property type="entry name" value="IMP_DH/GMP_Rdtase_CS"/>
</dbReference>
<dbReference type="HAMAP" id="MF_01964">
    <property type="entry name" value="IMPDH"/>
    <property type="match status" value="1"/>
</dbReference>
<dbReference type="InterPro" id="IPR046342">
    <property type="entry name" value="CBS_dom_sf"/>
</dbReference>
<dbReference type="GO" id="GO:0046872">
    <property type="term" value="F:metal ion binding"/>
    <property type="evidence" value="ECO:0007669"/>
    <property type="project" value="UniProtKB-UniRule"/>
</dbReference>
<feature type="binding site" evidence="13">
    <location>
        <position position="492"/>
    </location>
    <ligand>
        <name>K(+)</name>
        <dbReference type="ChEBI" id="CHEBI:29103"/>
        <note>ligand shared between two tetrameric partners</note>
    </ligand>
</feature>
<feature type="binding site" evidence="13">
    <location>
        <position position="491"/>
    </location>
    <ligand>
        <name>K(+)</name>
        <dbReference type="ChEBI" id="CHEBI:29103"/>
        <note>ligand shared between two tetrameric partners</note>
    </ligand>
</feature>
<name>A0A076NKX2_9CORY</name>
<dbReference type="PIRSF" id="PIRSF000130">
    <property type="entry name" value="IMPDH"/>
    <property type="match status" value="1"/>
</dbReference>
<dbReference type="FunFam" id="3.20.20.70:FF:000003">
    <property type="entry name" value="GMP reductase"/>
    <property type="match status" value="1"/>
</dbReference>
<evidence type="ECO:0000256" key="9">
    <source>
        <dbReference type="ARBA" id="ARBA00023002"/>
    </source>
</evidence>
<dbReference type="InterPro" id="IPR001093">
    <property type="entry name" value="IMP_DH_GMPRt"/>
</dbReference>
<evidence type="ECO:0000256" key="12">
    <source>
        <dbReference type="ARBA" id="ARBA00048028"/>
    </source>
</evidence>
<dbReference type="InterPro" id="IPR005990">
    <property type="entry name" value="IMP_DH"/>
</dbReference>
<dbReference type="eggNOG" id="COG0517">
    <property type="taxonomic scope" value="Bacteria"/>
</dbReference>
<feature type="binding site" evidence="13 16">
    <location>
        <begin position="310"/>
        <end position="312"/>
    </location>
    <ligand>
        <name>NAD(+)</name>
        <dbReference type="ChEBI" id="CHEBI:57540"/>
    </ligand>
</feature>
<feature type="binding site" evidence="13 15">
    <location>
        <begin position="373"/>
        <end position="374"/>
    </location>
    <ligand>
        <name>IMP</name>
        <dbReference type="ChEBI" id="CHEBI:58053"/>
    </ligand>
</feature>